<dbReference type="Proteomes" id="UP000838412">
    <property type="component" value="Chromosome 3"/>
</dbReference>
<keyword evidence="4" id="KW-1185">Reference proteome</keyword>
<feature type="compositionally biased region" description="Basic and acidic residues" evidence="2">
    <location>
        <begin position="181"/>
        <end position="191"/>
    </location>
</feature>
<reference evidence="3" key="1">
    <citation type="submission" date="2022-01" db="EMBL/GenBank/DDBJ databases">
        <authorList>
            <person name="Braso-Vives M."/>
        </authorList>
    </citation>
    <scope>NUCLEOTIDE SEQUENCE</scope>
</reference>
<feature type="region of interest" description="Disordered" evidence="2">
    <location>
        <begin position="113"/>
        <end position="161"/>
    </location>
</feature>
<feature type="compositionally biased region" description="Polar residues" evidence="2">
    <location>
        <begin position="284"/>
        <end position="296"/>
    </location>
</feature>
<dbReference type="OrthoDB" id="10035510at2759"/>
<evidence type="ECO:0000256" key="1">
    <source>
        <dbReference type="SAM" id="Coils"/>
    </source>
</evidence>
<feature type="compositionally biased region" description="Basic and acidic residues" evidence="2">
    <location>
        <begin position="359"/>
        <end position="376"/>
    </location>
</feature>
<feature type="region of interest" description="Disordered" evidence="2">
    <location>
        <begin position="178"/>
        <end position="325"/>
    </location>
</feature>
<proteinExistence type="predicted"/>
<feature type="region of interest" description="Disordered" evidence="2">
    <location>
        <begin position="337"/>
        <end position="398"/>
    </location>
</feature>
<evidence type="ECO:0000256" key="2">
    <source>
        <dbReference type="SAM" id="MobiDB-lite"/>
    </source>
</evidence>
<evidence type="ECO:0000313" key="4">
    <source>
        <dbReference type="Proteomes" id="UP000838412"/>
    </source>
</evidence>
<organism evidence="3 4">
    <name type="scientific">Branchiostoma lanceolatum</name>
    <name type="common">Common lancelet</name>
    <name type="synonym">Amphioxus lanceolatum</name>
    <dbReference type="NCBI Taxonomy" id="7740"/>
    <lineage>
        <taxon>Eukaryota</taxon>
        <taxon>Metazoa</taxon>
        <taxon>Chordata</taxon>
        <taxon>Cephalochordata</taxon>
        <taxon>Leptocardii</taxon>
        <taxon>Amphioxiformes</taxon>
        <taxon>Branchiostomatidae</taxon>
        <taxon>Branchiostoma</taxon>
    </lineage>
</organism>
<keyword evidence="1" id="KW-0175">Coiled coil</keyword>
<feature type="coiled-coil region" evidence="1">
    <location>
        <begin position="36"/>
        <end position="66"/>
    </location>
</feature>
<name>A0A8J9ZNP5_BRALA</name>
<feature type="compositionally biased region" description="Low complexity" evidence="2">
    <location>
        <begin position="128"/>
        <end position="143"/>
    </location>
</feature>
<accession>A0A8J9ZNP5</accession>
<sequence>MEEAKGEEKNSNGEEKNMADDIALSLKGLHVTKTKNKEMTVKNRSLENLLQSKEKALKKVEEGNIRAISHIQQKLLQSLEIDKTQSMEDLRTLQHVNRMSPVPLIGRAVGTLEDETSEDSPVGSGDQSPRSGGSTPGSSTPSTPRRHKPLTRTVSDGTFTKRLSRKLALQEDIFLLPPVNKHIEPLRKRSWSDSASLPQPPAFPRGFKDGSPVPTPPSSPRPSSASPRRAGHHAPGSPRPCADSNPSSSRQVSRSLSPRDVPISSSPRATENRPTSARGHYPLASTTQERTQSSANARPMSASPRGRPGSASRPTSGKPKPALFHSNSSLLLDAVSSPRLLRRVNTAPPHRLIPSLKTQESHPPRANDTEQKEDPTSPRIILKSQAPPSYMRSTGSSRWKCRKIRPADVYASDSSDDEESSRAATFTRMVPLYLSQQGTPLVKRDFSVKVEPSEAGGMRDSFEELKTCRYLRKGND</sequence>
<dbReference type="EMBL" id="OV696688">
    <property type="protein sequence ID" value="CAH1258775.1"/>
    <property type="molecule type" value="Genomic_DNA"/>
</dbReference>
<gene>
    <name evidence="3" type="primary">Hypp2076</name>
    <name evidence="3" type="ORF">BLAG_LOCUS16225</name>
</gene>
<feature type="compositionally biased region" description="Low complexity" evidence="2">
    <location>
        <begin position="244"/>
        <end position="259"/>
    </location>
</feature>
<feature type="compositionally biased region" description="Polar residues" evidence="2">
    <location>
        <begin position="263"/>
        <end position="275"/>
    </location>
</feature>
<feature type="compositionally biased region" description="Basic and acidic residues" evidence="2">
    <location>
        <begin position="1"/>
        <end position="19"/>
    </location>
</feature>
<protein>
    <submittedName>
        <fullName evidence="3">Hypp2076 protein</fullName>
    </submittedName>
</protein>
<evidence type="ECO:0000313" key="3">
    <source>
        <dbReference type="EMBL" id="CAH1258775.1"/>
    </source>
</evidence>
<dbReference type="AlphaFoldDB" id="A0A8J9ZNP5"/>
<feature type="region of interest" description="Disordered" evidence="2">
    <location>
        <begin position="1"/>
        <end position="21"/>
    </location>
</feature>